<dbReference type="OrthoDB" id="783578at2759"/>
<comment type="caution">
    <text evidence="2">The sequence shown here is derived from an EMBL/GenBank/DDBJ whole genome shotgun (WGS) entry which is preliminary data.</text>
</comment>
<evidence type="ECO:0000313" key="3">
    <source>
        <dbReference type="Proteomes" id="UP000652761"/>
    </source>
</evidence>
<dbReference type="AlphaFoldDB" id="A0A843WDM2"/>
<keyword evidence="3" id="KW-1185">Reference proteome</keyword>
<dbReference type="Proteomes" id="UP000652761">
    <property type="component" value="Unassembled WGS sequence"/>
</dbReference>
<reference evidence="2" key="1">
    <citation type="submission" date="2017-07" db="EMBL/GenBank/DDBJ databases">
        <title>Taro Niue Genome Assembly and Annotation.</title>
        <authorList>
            <person name="Atibalentja N."/>
            <person name="Keating K."/>
            <person name="Fields C.J."/>
        </authorList>
    </citation>
    <scope>NUCLEOTIDE SEQUENCE</scope>
    <source>
        <strain evidence="2">Niue_2</strain>
        <tissue evidence="2">Leaf</tissue>
    </source>
</reference>
<protein>
    <submittedName>
        <fullName evidence="2">Uncharacterized protein</fullName>
    </submittedName>
</protein>
<feature type="compositionally biased region" description="Low complexity" evidence="1">
    <location>
        <begin position="68"/>
        <end position="94"/>
    </location>
</feature>
<evidence type="ECO:0000313" key="2">
    <source>
        <dbReference type="EMBL" id="MQM07759.1"/>
    </source>
</evidence>
<accession>A0A843WDM2</accession>
<proteinExistence type="predicted"/>
<dbReference type="EMBL" id="NMUH01003947">
    <property type="protein sequence ID" value="MQM07759.1"/>
    <property type="molecule type" value="Genomic_DNA"/>
</dbReference>
<sequence>MNCAELDPYIEEFDSVILQRNPHLTDVQVEKEHKKSFATWLRYRVEQGFITDSRVQEIRDMVHGGRSGRVSTSVGRGSTRIGSTSPSTPVVTATGSASPSTSIVLVTRIASLSILGCLLDHAERPGDRFRLLPSSVTFPIPITNRAIIQRRMRRGLSYLDASHAGFLGTCSRDQRISLEHELFGSLLLRLISESRCGRPGTRQRRPQATEILLLGWIMTLCGLGGTIESPFVIVGLLDHGRSGHRRLNAIKQLFRRRMCILRHELERDPTFRELFDQTHKRKGTDDYVSESAARLLIVSASVDALLTFPITKIDFPSKNDSARNRGHLVGRDSLFLFWIFGKESV</sequence>
<organism evidence="2 3">
    <name type="scientific">Colocasia esculenta</name>
    <name type="common">Wild taro</name>
    <name type="synonym">Arum esculentum</name>
    <dbReference type="NCBI Taxonomy" id="4460"/>
    <lineage>
        <taxon>Eukaryota</taxon>
        <taxon>Viridiplantae</taxon>
        <taxon>Streptophyta</taxon>
        <taxon>Embryophyta</taxon>
        <taxon>Tracheophyta</taxon>
        <taxon>Spermatophyta</taxon>
        <taxon>Magnoliopsida</taxon>
        <taxon>Liliopsida</taxon>
        <taxon>Araceae</taxon>
        <taxon>Aroideae</taxon>
        <taxon>Colocasieae</taxon>
        <taxon>Colocasia</taxon>
    </lineage>
</organism>
<feature type="region of interest" description="Disordered" evidence="1">
    <location>
        <begin position="66"/>
        <end position="94"/>
    </location>
</feature>
<gene>
    <name evidence="2" type="ORF">Taro_040606</name>
</gene>
<name>A0A843WDM2_COLES</name>
<evidence type="ECO:0000256" key="1">
    <source>
        <dbReference type="SAM" id="MobiDB-lite"/>
    </source>
</evidence>